<comment type="caution">
    <text evidence="1">The sequence shown here is derived from an EMBL/GenBank/DDBJ whole genome shotgun (WGS) entry which is preliminary data.</text>
</comment>
<proteinExistence type="predicted"/>
<gene>
    <name evidence="1" type="ORF">SteCoe_12158</name>
</gene>
<keyword evidence="2" id="KW-1185">Reference proteome</keyword>
<evidence type="ECO:0000313" key="2">
    <source>
        <dbReference type="Proteomes" id="UP000187209"/>
    </source>
</evidence>
<protein>
    <submittedName>
        <fullName evidence="1">Uncharacterized protein</fullName>
    </submittedName>
</protein>
<dbReference type="Proteomes" id="UP000187209">
    <property type="component" value="Unassembled WGS sequence"/>
</dbReference>
<sequence>MSSVNAYPENSSTVKVANLYKKLGIANNIALKPPIPKDQTTVPKKPPRRQTLFIPQLPIMPEVCKNFQRLNTLRPVATKRSSSFLRPEDFPEIKPSPVTRNLTPKCRFISNWIQKNIDKDSENGSCDENDSFA</sequence>
<evidence type="ECO:0000313" key="1">
    <source>
        <dbReference type="EMBL" id="OMJ86366.1"/>
    </source>
</evidence>
<organism evidence="1 2">
    <name type="scientific">Stentor coeruleus</name>
    <dbReference type="NCBI Taxonomy" id="5963"/>
    <lineage>
        <taxon>Eukaryota</taxon>
        <taxon>Sar</taxon>
        <taxon>Alveolata</taxon>
        <taxon>Ciliophora</taxon>
        <taxon>Postciliodesmatophora</taxon>
        <taxon>Heterotrichea</taxon>
        <taxon>Heterotrichida</taxon>
        <taxon>Stentoridae</taxon>
        <taxon>Stentor</taxon>
    </lineage>
</organism>
<reference evidence="1 2" key="1">
    <citation type="submission" date="2016-11" db="EMBL/GenBank/DDBJ databases">
        <title>The macronuclear genome of Stentor coeruleus: a giant cell with tiny introns.</title>
        <authorList>
            <person name="Slabodnick M."/>
            <person name="Ruby J.G."/>
            <person name="Reiff S.B."/>
            <person name="Swart E.C."/>
            <person name="Gosai S."/>
            <person name="Prabakaran S."/>
            <person name="Witkowska E."/>
            <person name="Larue G.E."/>
            <person name="Fisher S."/>
            <person name="Freeman R.M."/>
            <person name="Gunawardena J."/>
            <person name="Chu W."/>
            <person name="Stover N.A."/>
            <person name="Gregory B.D."/>
            <person name="Nowacki M."/>
            <person name="Derisi J."/>
            <person name="Roy S.W."/>
            <person name="Marshall W.F."/>
            <person name="Sood P."/>
        </authorList>
    </citation>
    <scope>NUCLEOTIDE SEQUENCE [LARGE SCALE GENOMIC DNA]</scope>
    <source>
        <strain evidence="1">WM001</strain>
    </source>
</reference>
<name>A0A1R2CBJ4_9CILI</name>
<dbReference type="EMBL" id="MPUH01000208">
    <property type="protein sequence ID" value="OMJ86366.1"/>
    <property type="molecule type" value="Genomic_DNA"/>
</dbReference>
<dbReference type="AlphaFoldDB" id="A0A1R2CBJ4"/>
<accession>A0A1R2CBJ4</accession>